<protein>
    <submittedName>
        <fullName evidence="2">DNA endonuclease SmrA</fullName>
    </submittedName>
</protein>
<dbReference type="InterPro" id="IPR002625">
    <property type="entry name" value="Smr_dom"/>
</dbReference>
<dbReference type="Gene3D" id="3.30.1370.110">
    <property type="match status" value="1"/>
</dbReference>
<sequence length="196" mass="22176">MSHTNSQSDHLSFLEEMGDVKPLNSDDTVDLHDPRARIVEKQKRAQLHLTASPGKHMPLTLENVSPVKPDDFLCYQQPGIQDGVFKNLRLGKYDIEQRISLKGLTVKDSAERLYTTLCRCHEKGARAVLIQHGRGEHSKPFPALKKSYVNHWLSELEEVIAYHTAQPVHGGTGATYALLKKHPDQKLINREKNKRG</sequence>
<dbReference type="PROSITE" id="PS50828">
    <property type="entry name" value="SMR"/>
    <property type="match status" value="1"/>
</dbReference>
<dbReference type="RefSeq" id="WP_262994131.1">
    <property type="nucleotide sequence ID" value="NZ_JAOTJC010000008.1"/>
</dbReference>
<evidence type="ECO:0000313" key="3">
    <source>
        <dbReference type="Proteomes" id="UP001209257"/>
    </source>
</evidence>
<comment type="caution">
    <text evidence="2">The sequence shown here is derived from an EMBL/GenBank/DDBJ whole genome shotgun (WGS) entry which is preliminary data.</text>
</comment>
<dbReference type="PANTHER" id="PTHR35562:SF2">
    <property type="entry name" value="DNA ENDONUCLEASE SMRA-RELATED"/>
    <property type="match status" value="1"/>
</dbReference>
<dbReference type="Proteomes" id="UP001209257">
    <property type="component" value="Unassembled WGS sequence"/>
</dbReference>
<dbReference type="Pfam" id="PF01713">
    <property type="entry name" value="Smr"/>
    <property type="match status" value="1"/>
</dbReference>
<feature type="domain" description="Smr" evidence="1">
    <location>
        <begin position="118"/>
        <end position="180"/>
    </location>
</feature>
<proteinExistence type="predicted"/>
<gene>
    <name evidence="2" type="primary">smrA</name>
    <name evidence="2" type="ORF">OCL06_10100</name>
</gene>
<dbReference type="PANTHER" id="PTHR35562">
    <property type="entry name" value="DNA ENDONUCLEASE SMRA-RELATED"/>
    <property type="match status" value="1"/>
</dbReference>
<keyword evidence="3" id="KW-1185">Reference proteome</keyword>
<dbReference type="SMART" id="SM00463">
    <property type="entry name" value="SMR"/>
    <property type="match status" value="1"/>
</dbReference>
<keyword evidence="2" id="KW-0378">Hydrolase</keyword>
<dbReference type="EMBL" id="JAOTJC010000008">
    <property type="protein sequence ID" value="MCU7554952.1"/>
    <property type="molecule type" value="Genomic_DNA"/>
</dbReference>
<name>A0ABT2VNU0_9ALTE</name>
<keyword evidence="2" id="KW-0540">Nuclease</keyword>
<accession>A0ABT2VNU0</accession>
<evidence type="ECO:0000259" key="1">
    <source>
        <dbReference type="PROSITE" id="PS50828"/>
    </source>
</evidence>
<keyword evidence="2" id="KW-0255">Endonuclease</keyword>
<dbReference type="SUPFAM" id="SSF160443">
    <property type="entry name" value="SMR domain-like"/>
    <property type="match status" value="1"/>
</dbReference>
<organism evidence="2 3">
    <name type="scientific">Alteromonas salexigens</name>
    <dbReference type="NCBI Taxonomy" id="2982530"/>
    <lineage>
        <taxon>Bacteria</taxon>
        <taxon>Pseudomonadati</taxon>
        <taxon>Pseudomonadota</taxon>
        <taxon>Gammaproteobacteria</taxon>
        <taxon>Alteromonadales</taxon>
        <taxon>Alteromonadaceae</taxon>
        <taxon>Alteromonas/Salinimonas group</taxon>
        <taxon>Alteromonas</taxon>
    </lineage>
</organism>
<reference evidence="3" key="1">
    <citation type="submission" date="2023-07" db="EMBL/GenBank/DDBJ databases">
        <title>Study on multiphase classification of strain Alteromonas salexigens isolated from the Yellow Sea.</title>
        <authorList>
            <person name="Sun L."/>
        </authorList>
    </citation>
    <scope>NUCLEOTIDE SEQUENCE [LARGE SCALE GENOMIC DNA]</scope>
    <source>
        <strain evidence="3">ASW11-19</strain>
    </source>
</reference>
<dbReference type="GO" id="GO:0004519">
    <property type="term" value="F:endonuclease activity"/>
    <property type="evidence" value="ECO:0007669"/>
    <property type="project" value="UniProtKB-KW"/>
</dbReference>
<dbReference type="InterPro" id="IPR036063">
    <property type="entry name" value="Smr_dom_sf"/>
</dbReference>
<dbReference type="InterPro" id="IPR047688">
    <property type="entry name" value="Endonuc_SmrA"/>
</dbReference>
<evidence type="ECO:0000313" key="2">
    <source>
        <dbReference type="EMBL" id="MCU7554952.1"/>
    </source>
</evidence>
<dbReference type="NCBIfam" id="NF033154">
    <property type="entry name" value="endonuc_SmrA"/>
    <property type="match status" value="1"/>
</dbReference>